<accession>A0A067PSY4</accession>
<dbReference type="HOGENOM" id="CLU_021164_3_0_1"/>
<dbReference type="SUPFAM" id="SSF52047">
    <property type="entry name" value="RNI-like"/>
    <property type="match status" value="1"/>
</dbReference>
<dbReference type="EMBL" id="KL197734">
    <property type="protein sequence ID" value="KDQ53426.1"/>
    <property type="molecule type" value="Genomic_DNA"/>
</dbReference>
<dbReference type="Proteomes" id="UP000027265">
    <property type="component" value="Unassembled WGS sequence"/>
</dbReference>
<keyword evidence="2" id="KW-1185">Reference proteome</keyword>
<proteinExistence type="predicted"/>
<dbReference type="STRING" id="933084.A0A067PSY4"/>
<evidence type="ECO:0000313" key="2">
    <source>
        <dbReference type="Proteomes" id="UP000027265"/>
    </source>
</evidence>
<gene>
    <name evidence="1" type="ORF">JAAARDRAFT_210068</name>
</gene>
<protein>
    <recommendedName>
        <fullName evidence="3">F-box domain-containing protein</fullName>
    </recommendedName>
</protein>
<dbReference type="OrthoDB" id="3543113at2759"/>
<dbReference type="Gene3D" id="3.80.10.10">
    <property type="entry name" value="Ribonuclease Inhibitor"/>
    <property type="match status" value="1"/>
</dbReference>
<dbReference type="AlphaFoldDB" id="A0A067PSY4"/>
<name>A0A067PSY4_9AGAM</name>
<evidence type="ECO:0008006" key="3">
    <source>
        <dbReference type="Google" id="ProtNLM"/>
    </source>
</evidence>
<organism evidence="1 2">
    <name type="scientific">Jaapia argillacea MUCL 33604</name>
    <dbReference type="NCBI Taxonomy" id="933084"/>
    <lineage>
        <taxon>Eukaryota</taxon>
        <taxon>Fungi</taxon>
        <taxon>Dikarya</taxon>
        <taxon>Basidiomycota</taxon>
        <taxon>Agaricomycotina</taxon>
        <taxon>Agaricomycetes</taxon>
        <taxon>Agaricomycetidae</taxon>
        <taxon>Jaapiales</taxon>
        <taxon>Jaapiaceae</taxon>
        <taxon>Jaapia</taxon>
    </lineage>
</organism>
<dbReference type="InParanoid" id="A0A067PSY4"/>
<dbReference type="InterPro" id="IPR032675">
    <property type="entry name" value="LRR_dom_sf"/>
</dbReference>
<sequence length="511" mass="57788">MSYARVFSIAELFREICWHLNRNSKHSLANLAQTCRSSLEPALDVLWYKMLGTEPLLKLIPALEVSYIEIDYRPLVSYYETPYPLEEEHWSRFDYYARRIRILEFDHNGDIDCDIYSRLSQHTTSPNLIPSLRSFIWVHKSPYKSFASFTAEVSPFFTPSLQTIYIRNYCRDSDNTDDPEDTFVDAAIQSEEEETLRDFFHMLPRRCPAVESLTIGADLHDVSFGFLAKLQSLRVVSLRGLSTEGLSTALEALSVLPRLEKIDDFELLGGPGVVSCTPGFASSSDIFTSYGNPTTLLAILRCLSSPFLLSFSSICLTGGSNQDFLSCASLLVSKFSTTLQRVMIDSILDYPVETVGQPIFEILSQGLPNLRTFQLILTSEHIDHSEWPTLTDDQVERMTLSWPNMKDLTIQHSISLQSLKTITRAWPNLTLLKFSTLYIRTPDLQFPYKPHALRKLSVSKFRHSDPAASTDDIARIIHAMFPRLEIGLLAMVSCDVMGGVVSLQSDSAETL</sequence>
<evidence type="ECO:0000313" key="1">
    <source>
        <dbReference type="EMBL" id="KDQ53426.1"/>
    </source>
</evidence>
<reference evidence="2" key="1">
    <citation type="journal article" date="2014" name="Proc. Natl. Acad. Sci. U.S.A.">
        <title>Extensive sampling of basidiomycete genomes demonstrates inadequacy of the white-rot/brown-rot paradigm for wood decay fungi.</title>
        <authorList>
            <person name="Riley R."/>
            <person name="Salamov A.A."/>
            <person name="Brown D.W."/>
            <person name="Nagy L.G."/>
            <person name="Floudas D."/>
            <person name="Held B.W."/>
            <person name="Levasseur A."/>
            <person name="Lombard V."/>
            <person name="Morin E."/>
            <person name="Otillar R."/>
            <person name="Lindquist E.A."/>
            <person name="Sun H."/>
            <person name="LaButti K.M."/>
            <person name="Schmutz J."/>
            <person name="Jabbour D."/>
            <person name="Luo H."/>
            <person name="Baker S.E."/>
            <person name="Pisabarro A.G."/>
            <person name="Walton J.D."/>
            <person name="Blanchette R.A."/>
            <person name="Henrissat B."/>
            <person name="Martin F."/>
            <person name="Cullen D."/>
            <person name="Hibbett D.S."/>
            <person name="Grigoriev I.V."/>
        </authorList>
    </citation>
    <scope>NUCLEOTIDE SEQUENCE [LARGE SCALE GENOMIC DNA]</scope>
    <source>
        <strain evidence="2">MUCL 33604</strain>
    </source>
</reference>